<feature type="non-terminal residue" evidence="1">
    <location>
        <position position="139"/>
    </location>
</feature>
<sequence>MKKELSFNPPFPSLTSEQRYHFDVYGYVLIEKAIPTTKVKRLKTALLELKKEFSKFSTPNEITIKNCRVNHSKTYTHFAHVLETNPSMIDYYADPKLIGMVQEVVGGKVRLEESEAIINSKPEPENTIIPPDYNFHTGT</sequence>
<reference evidence="1" key="1">
    <citation type="submission" date="2018-05" db="EMBL/GenBank/DDBJ databases">
        <authorList>
            <person name="Lanie J.A."/>
            <person name="Ng W.-L."/>
            <person name="Kazmierczak K.M."/>
            <person name="Andrzejewski T.M."/>
            <person name="Davidsen T.M."/>
            <person name="Wayne K.J."/>
            <person name="Tettelin H."/>
            <person name="Glass J.I."/>
            <person name="Rusch D."/>
            <person name="Podicherti R."/>
            <person name="Tsui H.-C.T."/>
            <person name="Winkler M.E."/>
        </authorList>
    </citation>
    <scope>NUCLEOTIDE SEQUENCE</scope>
</reference>
<gene>
    <name evidence="1" type="ORF">METZ01_LOCUS410977</name>
</gene>
<organism evidence="1">
    <name type="scientific">marine metagenome</name>
    <dbReference type="NCBI Taxonomy" id="408172"/>
    <lineage>
        <taxon>unclassified sequences</taxon>
        <taxon>metagenomes</taxon>
        <taxon>ecological metagenomes</taxon>
    </lineage>
</organism>
<proteinExistence type="predicted"/>
<protein>
    <submittedName>
        <fullName evidence="1">Uncharacterized protein</fullName>
    </submittedName>
</protein>
<name>A0A382WH60_9ZZZZ</name>
<accession>A0A382WH60</accession>
<dbReference type="Gene3D" id="2.60.120.620">
    <property type="entry name" value="q2cbj1_9rhob like domain"/>
    <property type="match status" value="1"/>
</dbReference>
<evidence type="ECO:0000313" key="1">
    <source>
        <dbReference type="EMBL" id="SVD58123.1"/>
    </source>
</evidence>
<dbReference type="AlphaFoldDB" id="A0A382WH60"/>
<dbReference type="SUPFAM" id="SSF51197">
    <property type="entry name" value="Clavaminate synthase-like"/>
    <property type="match status" value="1"/>
</dbReference>
<dbReference type="EMBL" id="UINC01159824">
    <property type="protein sequence ID" value="SVD58123.1"/>
    <property type="molecule type" value="Genomic_DNA"/>
</dbReference>